<evidence type="ECO:0000256" key="3">
    <source>
        <dbReference type="ARBA" id="ARBA00022475"/>
    </source>
</evidence>
<feature type="domain" description="Protein export membrane protein SecD/SecF C-terminal" evidence="10">
    <location>
        <begin position="98"/>
        <end position="267"/>
    </location>
</feature>
<dbReference type="GO" id="GO:0005886">
    <property type="term" value="C:plasma membrane"/>
    <property type="evidence" value="ECO:0007669"/>
    <property type="project" value="UniProtKB-SubCell"/>
</dbReference>
<keyword evidence="2" id="KW-0813">Transport</keyword>
<feature type="non-terminal residue" evidence="12">
    <location>
        <position position="1"/>
    </location>
</feature>
<protein>
    <submittedName>
        <fullName evidence="12">Protein translocase subunit SecD</fullName>
    </submittedName>
</protein>
<accession>A0A538U9M6</accession>
<dbReference type="Gene3D" id="1.20.1640.10">
    <property type="entry name" value="Multidrug efflux transporter AcrB transmembrane domain"/>
    <property type="match status" value="1"/>
</dbReference>
<feature type="transmembrane region" description="Helical" evidence="9">
    <location>
        <begin position="240"/>
        <end position="264"/>
    </location>
</feature>
<keyword evidence="4 9" id="KW-0812">Transmembrane</keyword>
<dbReference type="AlphaFoldDB" id="A0A538U9M6"/>
<dbReference type="InterPro" id="IPR005791">
    <property type="entry name" value="SecD"/>
</dbReference>
<dbReference type="Pfam" id="PF02355">
    <property type="entry name" value="SecD_SecF_C"/>
    <property type="match status" value="1"/>
</dbReference>
<organism evidence="12 13">
    <name type="scientific">Eiseniibacteriota bacterium</name>
    <dbReference type="NCBI Taxonomy" id="2212470"/>
    <lineage>
        <taxon>Bacteria</taxon>
        <taxon>Candidatus Eiseniibacteriota</taxon>
    </lineage>
</organism>
<dbReference type="InterPro" id="IPR022813">
    <property type="entry name" value="SecD/SecF_arch_bac"/>
</dbReference>
<dbReference type="Pfam" id="PF22599">
    <property type="entry name" value="SecDF_P1_head"/>
    <property type="match status" value="1"/>
</dbReference>
<dbReference type="InterPro" id="IPR001036">
    <property type="entry name" value="Acrflvin-R"/>
</dbReference>
<dbReference type="PANTHER" id="PTHR30081">
    <property type="entry name" value="PROTEIN-EXPORT MEMBRANE PROTEIN SEC"/>
    <property type="match status" value="1"/>
</dbReference>
<dbReference type="PANTHER" id="PTHR30081:SF1">
    <property type="entry name" value="PROTEIN TRANSLOCASE SUBUNIT SECD"/>
    <property type="match status" value="1"/>
</dbReference>
<feature type="transmembrane region" description="Helical" evidence="9">
    <location>
        <begin position="117"/>
        <end position="136"/>
    </location>
</feature>
<evidence type="ECO:0000259" key="10">
    <source>
        <dbReference type="Pfam" id="PF02355"/>
    </source>
</evidence>
<evidence type="ECO:0000256" key="6">
    <source>
        <dbReference type="ARBA" id="ARBA00022989"/>
    </source>
</evidence>
<comment type="caution">
    <text evidence="12">The sequence shown here is derived from an EMBL/GenBank/DDBJ whole genome shotgun (WGS) entry which is preliminary data.</text>
</comment>
<evidence type="ECO:0000256" key="5">
    <source>
        <dbReference type="ARBA" id="ARBA00022927"/>
    </source>
</evidence>
<keyword evidence="7" id="KW-0811">Translocation</keyword>
<dbReference type="NCBIfam" id="TIGR01129">
    <property type="entry name" value="secD"/>
    <property type="match status" value="1"/>
</dbReference>
<dbReference type="SUPFAM" id="SSF82866">
    <property type="entry name" value="Multidrug efflux transporter AcrB transmembrane domain"/>
    <property type="match status" value="1"/>
</dbReference>
<dbReference type="NCBIfam" id="TIGR00916">
    <property type="entry name" value="2A0604s01"/>
    <property type="match status" value="1"/>
</dbReference>
<evidence type="ECO:0000313" key="12">
    <source>
        <dbReference type="EMBL" id="TMQ72605.1"/>
    </source>
</evidence>
<feature type="transmembrane region" description="Helical" evidence="9">
    <location>
        <begin position="141"/>
        <end position="163"/>
    </location>
</feature>
<dbReference type="InterPro" id="IPR054384">
    <property type="entry name" value="SecDF_P1_head"/>
</dbReference>
<keyword evidence="5" id="KW-0653">Protein transport</keyword>
<sequence length="278" mass="29527">GGSIATAQAQVGLNQSDPGAWGVSMTMTPKGRAEFARVTGNNVGRYLAIVLDGEVASAPVIRERIPSGNASITGNFNVESSKDLSIVLRAGALPAPVNFIEERSVGPSLGADSIREGVMAGLVGTALVVVFMAFYYQLSGLIAIAALVLNVLYVIAALAGFGATLTLPGIAGLVLTVGMAVDANVLIFERIREELRNQRSVRQSVEMGYDRAFRTILDANLTTLISAVFLFQFGTGPIKGFAVTLSIGLIANMFTAVLFTRMIYDYWLSRGKMERLSI</sequence>
<dbReference type="FunFam" id="1.20.1640.10:FF:000004">
    <property type="entry name" value="Protein translocase subunit SecD"/>
    <property type="match status" value="1"/>
</dbReference>
<evidence type="ECO:0000256" key="2">
    <source>
        <dbReference type="ARBA" id="ARBA00022448"/>
    </source>
</evidence>
<dbReference type="Proteomes" id="UP000319771">
    <property type="component" value="Unassembled WGS sequence"/>
</dbReference>
<dbReference type="InterPro" id="IPR055344">
    <property type="entry name" value="SecD_SecF_C_bact"/>
</dbReference>
<dbReference type="HAMAP" id="MF_01463_B">
    <property type="entry name" value="SecD_B"/>
    <property type="match status" value="1"/>
</dbReference>
<evidence type="ECO:0000256" key="8">
    <source>
        <dbReference type="ARBA" id="ARBA00023136"/>
    </source>
</evidence>
<feature type="domain" description="SecDF P1 head subdomain" evidence="11">
    <location>
        <begin position="8"/>
        <end position="95"/>
    </location>
</feature>
<gene>
    <name evidence="12" type="primary">secD</name>
    <name evidence="12" type="ORF">E6K81_06950</name>
</gene>
<evidence type="ECO:0000256" key="1">
    <source>
        <dbReference type="ARBA" id="ARBA00004651"/>
    </source>
</evidence>
<comment type="subcellular location">
    <subcellularLocation>
        <location evidence="1">Cell membrane</location>
        <topology evidence="1">Multi-pass membrane protein</topology>
    </subcellularLocation>
</comment>
<name>A0A538U9M6_UNCEI</name>
<dbReference type="GO" id="GO:0006886">
    <property type="term" value="P:intracellular protein transport"/>
    <property type="evidence" value="ECO:0007669"/>
    <property type="project" value="InterPro"/>
</dbReference>
<keyword evidence="3" id="KW-1003">Cell membrane</keyword>
<dbReference type="Gene3D" id="3.30.1360.200">
    <property type="match status" value="1"/>
</dbReference>
<evidence type="ECO:0000256" key="7">
    <source>
        <dbReference type="ARBA" id="ARBA00023010"/>
    </source>
</evidence>
<dbReference type="EMBL" id="VBPB01000102">
    <property type="protein sequence ID" value="TMQ72605.1"/>
    <property type="molecule type" value="Genomic_DNA"/>
</dbReference>
<evidence type="ECO:0000256" key="9">
    <source>
        <dbReference type="SAM" id="Phobius"/>
    </source>
</evidence>
<reference evidence="12 13" key="1">
    <citation type="journal article" date="2019" name="Nat. Microbiol.">
        <title>Mediterranean grassland soil C-N compound turnover is dependent on rainfall and depth, and is mediated by genomically divergent microorganisms.</title>
        <authorList>
            <person name="Diamond S."/>
            <person name="Andeer P.F."/>
            <person name="Li Z."/>
            <person name="Crits-Christoph A."/>
            <person name="Burstein D."/>
            <person name="Anantharaman K."/>
            <person name="Lane K.R."/>
            <person name="Thomas B.C."/>
            <person name="Pan C."/>
            <person name="Northen T.R."/>
            <person name="Banfield J.F."/>
        </authorList>
    </citation>
    <scope>NUCLEOTIDE SEQUENCE [LARGE SCALE GENOMIC DNA]</scope>
    <source>
        <strain evidence="12">WS_11</strain>
    </source>
</reference>
<keyword evidence="8 9" id="KW-0472">Membrane</keyword>
<dbReference type="PRINTS" id="PR00702">
    <property type="entry name" value="ACRIFLAVINRP"/>
</dbReference>
<feature type="transmembrane region" description="Helical" evidence="9">
    <location>
        <begin position="169"/>
        <end position="191"/>
    </location>
</feature>
<proteinExistence type="inferred from homology"/>
<evidence type="ECO:0000259" key="11">
    <source>
        <dbReference type="Pfam" id="PF22599"/>
    </source>
</evidence>
<keyword evidence="6 9" id="KW-1133">Transmembrane helix</keyword>
<evidence type="ECO:0000256" key="4">
    <source>
        <dbReference type="ARBA" id="ARBA00022692"/>
    </source>
</evidence>
<evidence type="ECO:0000313" key="13">
    <source>
        <dbReference type="Proteomes" id="UP000319771"/>
    </source>
</evidence>
<dbReference type="GO" id="GO:0015450">
    <property type="term" value="F:protein-transporting ATPase activity"/>
    <property type="evidence" value="ECO:0007669"/>
    <property type="project" value="InterPro"/>
</dbReference>
<feature type="transmembrane region" description="Helical" evidence="9">
    <location>
        <begin position="212"/>
        <end position="234"/>
    </location>
</feature>
<dbReference type="InterPro" id="IPR048634">
    <property type="entry name" value="SecD_SecF_C"/>
</dbReference>